<dbReference type="AlphaFoldDB" id="A0A917VQI5"/>
<proteinExistence type="predicted"/>
<feature type="transmembrane region" description="Helical" evidence="1">
    <location>
        <begin position="35"/>
        <end position="56"/>
    </location>
</feature>
<reference evidence="2" key="2">
    <citation type="submission" date="2020-09" db="EMBL/GenBank/DDBJ databases">
        <authorList>
            <person name="Sun Q."/>
            <person name="Ohkuma M."/>
        </authorList>
    </citation>
    <scope>NUCLEOTIDE SEQUENCE</scope>
    <source>
        <strain evidence="2">JCM 13064</strain>
    </source>
</reference>
<dbReference type="EMBL" id="BMNT01000032">
    <property type="protein sequence ID" value="GGL04318.1"/>
    <property type="molecule type" value="Genomic_DNA"/>
</dbReference>
<dbReference type="SUPFAM" id="SSF63829">
    <property type="entry name" value="Calcium-dependent phosphotriesterase"/>
    <property type="match status" value="1"/>
</dbReference>
<evidence type="ECO:0000256" key="1">
    <source>
        <dbReference type="SAM" id="Phobius"/>
    </source>
</evidence>
<evidence type="ECO:0000313" key="2">
    <source>
        <dbReference type="EMBL" id="GGL04318.1"/>
    </source>
</evidence>
<keyword evidence="1" id="KW-0472">Membrane</keyword>
<name>A0A917VQI5_9ACTN</name>
<evidence type="ECO:0000313" key="3">
    <source>
        <dbReference type="Proteomes" id="UP000645217"/>
    </source>
</evidence>
<keyword evidence="3" id="KW-1185">Reference proteome</keyword>
<reference evidence="2" key="1">
    <citation type="journal article" date="2014" name="Int. J. Syst. Evol. Microbiol.">
        <title>Complete genome sequence of Corynebacterium casei LMG S-19264T (=DSM 44701T), isolated from a smear-ripened cheese.</title>
        <authorList>
            <consortium name="US DOE Joint Genome Institute (JGI-PGF)"/>
            <person name="Walter F."/>
            <person name="Albersmeier A."/>
            <person name="Kalinowski J."/>
            <person name="Ruckert C."/>
        </authorList>
    </citation>
    <scope>NUCLEOTIDE SEQUENCE</scope>
    <source>
        <strain evidence="2">JCM 13064</strain>
    </source>
</reference>
<gene>
    <name evidence="2" type="ORF">GCM10007964_53050</name>
</gene>
<dbReference type="Proteomes" id="UP000645217">
    <property type="component" value="Unassembled WGS sequence"/>
</dbReference>
<protein>
    <submittedName>
        <fullName evidence="2">Uncharacterized protein</fullName>
    </submittedName>
</protein>
<sequence>MGAKGRHRTAGESLMGQAVAFRTARWDVVRMRHVVWGRWGVAGVLAALAIVVVTGWPAGLPSAGATAAGVYASPTPVPTGGPELVYVANTQGPVTAYLAGSTGSVPPVRQLAAPGAPNTYWGPWGIAFDTRGNAYAQSFLSNATTFVYPPGATTPSRIFRVAGPDSRAVAIDSAGYAYVATGQAEAMIAVAAPGASGVAANLYTVPAVRQIPTDESFHPWPGVLTTDTSGHVIAAVVRSIGNAVEFFNGGPSGGATPVRVIAGPHTGLGTCSSTCDQVAVAYSAFTGRLYVAVSQGQQTHINVYAGTASGDAAPVRVISGPSTGLAGKVITGIAGSQVDGTIYVLTKAAAFNSPGSILAFDRLADGDTPPRRVFTDGGTALRDGMGIALSTVR</sequence>
<keyword evidence="1" id="KW-1133">Transmembrane helix</keyword>
<keyword evidence="1" id="KW-0812">Transmembrane</keyword>
<accession>A0A917VQI5</accession>
<organism evidence="2 3">
    <name type="scientific">Sphaerisporangium melleum</name>
    <dbReference type="NCBI Taxonomy" id="321316"/>
    <lineage>
        <taxon>Bacteria</taxon>
        <taxon>Bacillati</taxon>
        <taxon>Actinomycetota</taxon>
        <taxon>Actinomycetes</taxon>
        <taxon>Streptosporangiales</taxon>
        <taxon>Streptosporangiaceae</taxon>
        <taxon>Sphaerisporangium</taxon>
    </lineage>
</organism>
<comment type="caution">
    <text evidence="2">The sequence shown here is derived from an EMBL/GenBank/DDBJ whole genome shotgun (WGS) entry which is preliminary data.</text>
</comment>